<dbReference type="InterPro" id="IPR058780">
    <property type="entry name" value="YhfM-like_dom"/>
</dbReference>
<dbReference type="Proteomes" id="UP000463051">
    <property type="component" value="Unassembled WGS sequence"/>
</dbReference>
<evidence type="ECO:0000259" key="1">
    <source>
        <dbReference type="Pfam" id="PF26353"/>
    </source>
</evidence>
<keyword evidence="3" id="KW-1185">Reference proteome</keyword>
<comment type="caution">
    <text evidence="2">The sequence shown here is derived from an EMBL/GenBank/DDBJ whole genome shotgun (WGS) entry which is preliminary data.</text>
</comment>
<feature type="domain" description="YhfM-like" evidence="1">
    <location>
        <begin position="62"/>
        <end position="148"/>
    </location>
</feature>
<reference evidence="2 3" key="1">
    <citation type="submission" date="2019-11" db="EMBL/GenBank/DDBJ databases">
        <title>Paenibacillus monticola sp. nov., a novel PGPR strain isolated from mountain sample in China.</title>
        <authorList>
            <person name="Zhao Q."/>
            <person name="Li H.-P."/>
            <person name="Zhang J.-L."/>
        </authorList>
    </citation>
    <scope>NUCLEOTIDE SEQUENCE [LARGE SCALE GENOMIC DNA]</scope>
    <source>
        <strain evidence="2 3">LC-T2</strain>
    </source>
</reference>
<organism evidence="2 3">
    <name type="scientific">Paenibacillus monticola</name>
    <dbReference type="NCBI Taxonomy" id="2666075"/>
    <lineage>
        <taxon>Bacteria</taxon>
        <taxon>Bacillati</taxon>
        <taxon>Bacillota</taxon>
        <taxon>Bacilli</taxon>
        <taxon>Bacillales</taxon>
        <taxon>Paenibacillaceae</taxon>
        <taxon>Paenibacillus</taxon>
    </lineage>
</organism>
<dbReference type="EMBL" id="WJXB01000002">
    <property type="protein sequence ID" value="MRN52596.1"/>
    <property type="molecule type" value="Genomic_DNA"/>
</dbReference>
<dbReference type="AlphaFoldDB" id="A0A7X2L1T1"/>
<gene>
    <name evidence="2" type="ORF">GJB61_06250</name>
</gene>
<name>A0A7X2L1T1_9BACL</name>
<evidence type="ECO:0000313" key="3">
    <source>
        <dbReference type="Proteomes" id="UP000463051"/>
    </source>
</evidence>
<protein>
    <recommendedName>
        <fullName evidence="1">YhfM-like domain-containing protein</fullName>
    </recommendedName>
</protein>
<dbReference type="Pfam" id="PF26353">
    <property type="entry name" value="YhfM"/>
    <property type="match status" value="1"/>
</dbReference>
<evidence type="ECO:0000313" key="2">
    <source>
        <dbReference type="EMBL" id="MRN52596.1"/>
    </source>
</evidence>
<sequence>MGYTYVLEVVTIRRLFLIVPLLLGLVLSGCQNAFGFINAKWITEISLSQHRVGQEQQDPIQAKVYTEAAFIKTMAQAMNTSKKLSGELDYEPEFDMVLTYGDGYTEQYYLALGEQKGYNGLLVSAENSGKGYSIPVKNSDILRDLISGSSDTTGATSVDAKVSVTGPMTLSHNDFTIGQYGSSNNSIYKLFTFGKDNAIDELRVEPEAELVISSPERYSVMLDRVDEHSFKTSFYDNAVGKQAESVFQWDGTSFQKLNK</sequence>
<accession>A0A7X2L1T1</accession>
<proteinExistence type="predicted"/>